<evidence type="ECO:0000256" key="2">
    <source>
        <dbReference type="ARBA" id="ARBA00010110"/>
    </source>
</evidence>
<keyword evidence="7 8" id="KW-0472">Membrane</keyword>
<comment type="subcellular location">
    <subcellularLocation>
        <location evidence="1">Cell membrane</location>
        <topology evidence="1">Multi-pass membrane protein</topology>
    </subcellularLocation>
</comment>
<dbReference type="EMBL" id="SOIP01000424">
    <property type="protein sequence ID" value="TET79375.1"/>
    <property type="molecule type" value="Genomic_DNA"/>
</dbReference>
<evidence type="ECO:0000256" key="5">
    <source>
        <dbReference type="ARBA" id="ARBA00022692"/>
    </source>
</evidence>
<feature type="transmembrane region" description="Helical" evidence="8">
    <location>
        <begin position="12"/>
        <end position="32"/>
    </location>
</feature>
<evidence type="ECO:0000256" key="3">
    <source>
        <dbReference type="ARBA" id="ARBA00022448"/>
    </source>
</evidence>
<dbReference type="Proteomes" id="UP000315534">
    <property type="component" value="Unassembled WGS sequence"/>
</dbReference>
<evidence type="ECO:0000256" key="6">
    <source>
        <dbReference type="ARBA" id="ARBA00022989"/>
    </source>
</evidence>
<feature type="transmembrane region" description="Helical" evidence="8">
    <location>
        <begin position="85"/>
        <end position="108"/>
    </location>
</feature>
<keyword evidence="6 8" id="KW-1133">Transmembrane helix</keyword>
<name>A0A523XJJ2_UNCT6</name>
<reference evidence="9 10" key="1">
    <citation type="submission" date="2019-03" db="EMBL/GenBank/DDBJ databases">
        <title>Metabolic potential of uncultured bacteria and archaea associated with petroleum seepage in deep-sea sediments.</title>
        <authorList>
            <person name="Dong X."/>
            <person name="Hubert C."/>
        </authorList>
    </citation>
    <scope>NUCLEOTIDE SEQUENCE [LARGE SCALE GENOMIC DNA]</scope>
    <source>
        <strain evidence="9">E29_bin36</strain>
    </source>
</reference>
<dbReference type="Gene3D" id="1.20.1530.20">
    <property type="match status" value="1"/>
</dbReference>
<dbReference type="GO" id="GO:0015105">
    <property type="term" value="F:arsenite transmembrane transporter activity"/>
    <property type="evidence" value="ECO:0007669"/>
    <property type="project" value="TreeGrafter"/>
</dbReference>
<comment type="similarity">
    <text evidence="2">Belongs to the arsenical resistance-3 (ACR3) (TC 2.A.59) family.</text>
</comment>
<dbReference type="AlphaFoldDB" id="A0A523XJJ2"/>
<dbReference type="InterPro" id="IPR038770">
    <property type="entry name" value="Na+/solute_symporter_sf"/>
</dbReference>
<dbReference type="GO" id="GO:0015297">
    <property type="term" value="F:antiporter activity"/>
    <property type="evidence" value="ECO:0007669"/>
    <property type="project" value="InterPro"/>
</dbReference>
<dbReference type="InterPro" id="IPR002657">
    <property type="entry name" value="BilAc:Na_symport/Acr3"/>
</dbReference>
<feature type="transmembrane region" description="Helical" evidence="8">
    <location>
        <begin position="44"/>
        <end position="64"/>
    </location>
</feature>
<keyword evidence="5 8" id="KW-0812">Transmembrane</keyword>
<evidence type="ECO:0000256" key="4">
    <source>
        <dbReference type="ARBA" id="ARBA00022475"/>
    </source>
</evidence>
<protein>
    <submittedName>
        <fullName evidence="9">Arsenical-resistance protein</fullName>
    </submittedName>
</protein>
<dbReference type="PANTHER" id="PTHR43057">
    <property type="entry name" value="ARSENITE EFFLUX TRANSPORTER"/>
    <property type="match status" value="1"/>
</dbReference>
<evidence type="ECO:0000256" key="1">
    <source>
        <dbReference type="ARBA" id="ARBA00004651"/>
    </source>
</evidence>
<proteinExistence type="inferred from homology"/>
<accession>A0A523XJJ2</accession>
<evidence type="ECO:0000313" key="10">
    <source>
        <dbReference type="Proteomes" id="UP000315534"/>
    </source>
</evidence>
<keyword evidence="3" id="KW-0813">Transport</keyword>
<comment type="caution">
    <text evidence="9">The sequence shown here is derived from an EMBL/GenBank/DDBJ whole genome shotgun (WGS) entry which is preliminary data.</text>
</comment>
<keyword evidence="4" id="KW-1003">Cell membrane</keyword>
<evidence type="ECO:0000256" key="8">
    <source>
        <dbReference type="SAM" id="Phobius"/>
    </source>
</evidence>
<evidence type="ECO:0000313" key="9">
    <source>
        <dbReference type="EMBL" id="TET79375.1"/>
    </source>
</evidence>
<feature type="non-terminal residue" evidence="9">
    <location>
        <position position="126"/>
    </location>
</feature>
<dbReference type="InterPro" id="IPR004706">
    <property type="entry name" value="Arsenical-R_Acr3"/>
</dbReference>
<gene>
    <name evidence="9" type="ORF">E3J38_07310</name>
</gene>
<sequence length="126" mass="14544">MEKKRKLGVWERFLTVWVLLCITAGIAMGRLLPQISDVLSRMEVARVSIPVAFCLFWMIYPIMVQIDFKRVVKAGRTPKPIAATLISNWGIKPFTMAFLAWLFMAVVFKRFIPYDDALQYRAGMIL</sequence>
<evidence type="ECO:0000256" key="7">
    <source>
        <dbReference type="ARBA" id="ARBA00023136"/>
    </source>
</evidence>
<organism evidence="9 10">
    <name type="scientific">candidate division TA06 bacterium</name>
    <dbReference type="NCBI Taxonomy" id="2250710"/>
    <lineage>
        <taxon>Bacteria</taxon>
        <taxon>Bacteria division TA06</taxon>
    </lineage>
</organism>
<dbReference type="GO" id="GO:0005886">
    <property type="term" value="C:plasma membrane"/>
    <property type="evidence" value="ECO:0007669"/>
    <property type="project" value="UniProtKB-SubCell"/>
</dbReference>
<dbReference type="PANTHER" id="PTHR43057:SF1">
    <property type="entry name" value="ARSENICAL-RESISTANCE PROTEIN 3"/>
    <property type="match status" value="1"/>
</dbReference>
<dbReference type="GO" id="GO:0015104">
    <property type="term" value="F:antimonite transmembrane transporter activity"/>
    <property type="evidence" value="ECO:0007669"/>
    <property type="project" value="TreeGrafter"/>
</dbReference>
<dbReference type="Pfam" id="PF01758">
    <property type="entry name" value="SBF"/>
    <property type="match status" value="1"/>
</dbReference>